<feature type="transmembrane region" description="Helical" evidence="6">
    <location>
        <begin position="20"/>
        <end position="41"/>
    </location>
</feature>
<dbReference type="InterPro" id="IPR036259">
    <property type="entry name" value="MFS_trans_sf"/>
</dbReference>
<dbReference type="PANTHER" id="PTHR42718">
    <property type="entry name" value="MAJOR FACILITATOR SUPERFAMILY MULTIDRUG TRANSPORTER MFSC"/>
    <property type="match status" value="1"/>
</dbReference>
<feature type="transmembrane region" description="Helical" evidence="6">
    <location>
        <begin position="279"/>
        <end position="303"/>
    </location>
</feature>
<gene>
    <name evidence="8" type="primary">mdtD_3</name>
    <name evidence="8" type="ORF">MP11Mi_30510</name>
</gene>
<dbReference type="CDD" id="cd17504">
    <property type="entry name" value="MFS_MMR_MDR_like"/>
    <property type="match status" value="1"/>
</dbReference>
<dbReference type="InterPro" id="IPR011701">
    <property type="entry name" value="MFS"/>
</dbReference>
<feature type="transmembrane region" description="Helical" evidence="6">
    <location>
        <begin position="148"/>
        <end position="171"/>
    </location>
</feature>
<feature type="transmembrane region" description="Helical" evidence="6">
    <location>
        <begin position="374"/>
        <end position="396"/>
    </location>
</feature>
<feature type="transmembrane region" description="Helical" evidence="6">
    <location>
        <begin position="210"/>
        <end position="229"/>
    </location>
</feature>
<evidence type="ECO:0000256" key="5">
    <source>
        <dbReference type="ARBA" id="ARBA00023136"/>
    </source>
</evidence>
<feature type="transmembrane region" description="Helical" evidence="6">
    <location>
        <begin position="177"/>
        <end position="198"/>
    </location>
</feature>
<sequence length="493" mass="50450">MSSENDAGERMTLPTPDRPAGSPMVTVIVLCLGGLVASLMQTLIIPIQPQLPELLGTSVSNASWIITATLLGGAVAMPVAGRLGDMFGKRRILLYSALLLAIGSLIPALSSSLIPVIGGRALQGLAMGFIPVGISLMREVTPPKMTAFAVSAMSATLGVGGAIGMPLSAFIAEKFDWHMLFWVSVVLALVIVALVFFAVPAVQDAVGGRFDFIGTIGLAIGLSSVLVAVTKGNDWGWTSGTTLGFLLGGFAVLILWGLFELRTSSPLVDLRTSARPSVLLTNIAAVAIGFGMMAQAVVIPMLMELPEETGGMGQSILHAGLWMAPGGLMMMVFAPVSGYLMNSIGAKFTLAIGATVLGLGYLCGFVLMNAPWQLALASLIASAGVGIGYAAMPTLIMGSVPVTEAGAAVGLNGLMRSVGTTTSSAIMAVIMTSATVTHGGIAVPSHSAFETCFLVGAIAAFVGVAITLLIPSVKKKMASTDVDTAAPVQAAMR</sequence>
<dbReference type="AlphaFoldDB" id="A0AA97CY47"/>
<dbReference type="PANTHER" id="PTHR42718:SF9">
    <property type="entry name" value="MAJOR FACILITATOR SUPERFAMILY MULTIDRUG TRANSPORTER MFSC"/>
    <property type="match status" value="1"/>
</dbReference>
<feature type="transmembrane region" description="Helical" evidence="6">
    <location>
        <begin position="116"/>
        <end position="136"/>
    </location>
</feature>
<dbReference type="RefSeq" id="WP_420712801.1">
    <property type="nucleotide sequence ID" value="NZ_CP128986.1"/>
</dbReference>
<dbReference type="GO" id="GO:0022857">
    <property type="term" value="F:transmembrane transporter activity"/>
    <property type="evidence" value="ECO:0007669"/>
    <property type="project" value="InterPro"/>
</dbReference>
<feature type="transmembrane region" description="Helical" evidence="6">
    <location>
        <begin position="315"/>
        <end position="336"/>
    </location>
</feature>
<evidence type="ECO:0000256" key="1">
    <source>
        <dbReference type="ARBA" id="ARBA00004651"/>
    </source>
</evidence>
<evidence type="ECO:0000259" key="7">
    <source>
        <dbReference type="PROSITE" id="PS50850"/>
    </source>
</evidence>
<organism evidence="8">
    <name type="scientific">Gordonia sp. MP11Mi</name>
    <dbReference type="NCBI Taxonomy" id="3022769"/>
    <lineage>
        <taxon>Bacteria</taxon>
        <taxon>Bacillati</taxon>
        <taxon>Actinomycetota</taxon>
        <taxon>Actinomycetes</taxon>
        <taxon>Mycobacteriales</taxon>
        <taxon>Gordoniaceae</taxon>
        <taxon>Gordonia</taxon>
    </lineage>
</organism>
<evidence type="ECO:0000256" key="3">
    <source>
        <dbReference type="ARBA" id="ARBA00022692"/>
    </source>
</evidence>
<feature type="domain" description="Major facilitator superfamily (MFS) profile" evidence="7">
    <location>
        <begin position="26"/>
        <end position="475"/>
    </location>
</feature>
<feature type="transmembrane region" description="Helical" evidence="6">
    <location>
        <begin position="348"/>
        <end position="368"/>
    </location>
</feature>
<feature type="transmembrane region" description="Helical" evidence="6">
    <location>
        <begin position="448"/>
        <end position="470"/>
    </location>
</feature>
<evidence type="ECO:0000256" key="6">
    <source>
        <dbReference type="SAM" id="Phobius"/>
    </source>
</evidence>
<comment type="subcellular location">
    <subcellularLocation>
        <location evidence="1">Cell membrane</location>
        <topology evidence="1">Multi-pass membrane protein</topology>
    </subcellularLocation>
</comment>
<keyword evidence="2" id="KW-0813">Transport</keyword>
<dbReference type="EMBL" id="CP128986">
    <property type="protein sequence ID" value="WOC13939.1"/>
    <property type="molecule type" value="Genomic_DNA"/>
</dbReference>
<dbReference type="GO" id="GO:0005886">
    <property type="term" value="C:plasma membrane"/>
    <property type="evidence" value="ECO:0007669"/>
    <property type="project" value="UniProtKB-SubCell"/>
</dbReference>
<dbReference type="InterPro" id="IPR020846">
    <property type="entry name" value="MFS_dom"/>
</dbReference>
<accession>A0AA97CY47</accession>
<evidence type="ECO:0000313" key="8">
    <source>
        <dbReference type="EMBL" id="WOC13939.1"/>
    </source>
</evidence>
<feature type="transmembrane region" description="Helical" evidence="6">
    <location>
        <begin position="235"/>
        <end position="259"/>
    </location>
</feature>
<name>A0AA97CY47_9ACTN</name>
<dbReference type="Pfam" id="PF07690">
    <property type="entry name" value="MFS_1"/>
    <property type="match status" value="1"/>
</dbReference>
<feature type="transmembrane region" description="Helical" evidence="6">
    <location>
        <begin position="61"/>
        <end position="80"/>
    </location>
</feature>
<evidence type="ECO:0000256" key="2">
    <source>
        <dbReference type="ARBA" id="ARBA00022448"/>
    </source>
</evidence>
<keyword evidence="3 6" id="KW-0812">Transmembrane</keyword>
<evidence type="ECO:0000256" key="4">
    <source>
        <dbReference type="ARBA" id="ARBA00022989"/>
    </source>
</evidence>
<dbReference type="SUPFAM" id="SSF103473">
    <property type="entry name" value="MFS general substrate transporter"/>
    <property type="match status" value="1"/>
</dbReference>
<reference evidence="8" key="1">
    <citation type="submission" date="2023-06" db="EMBL/GenBank/DDBJ databases">
        <title>Gordonia sp. nov. and Pseudochrobactrum sp. nov., two species isolated from the burying beetle Nicrophorus vespilloides.</title>
        <authorList>
            <person name="Poehlein A."/>
            <person name="Guzman J."/>
            <person name="Daniel R."/>
            <person name="Vilcinskas A."/>
        </authorList>
    </citation>
    <scope>NUCLEOTIDE SEQUENCE</scope>
    <source>
        <strain evidence="8">MP11Mi</strain>
    </source>
</reference>
<protein>
    <submittedName>
        <fullName evidence="8">Multidrug resistance protein MdtD</fullName>
    </submittedName>
</protein>
<keyword evidence="4 6" id="KW-1133">Transmembrane helix</keyword>
<proteinExistence type="predicted"/>
<dbReference type="Gene3D" id="1.20.1250.20">
    <property type="entry name" value="MFS general substrate transporter like domains"/>
    <property type="match status" value="2"/>
</dbReference>
<feature type="transmembrane region" description="Helical" evidence="6">
    <location>
        <begin position="417"/>
        <end position="436"/>
    </location>
</feature>
<dbReference type="PROSITE" id="PS50850">
    <property type="entry name" value="MFS"/>
    <property type="match status" value="1"/>
</dbReference>
<keyword evidence="5 6" id="KW-0472">Membrane</keyword>
<feature type="transmembrane region" description="Helical" evidence="6">
    <location>
        <begin position="92"/>
        <end position="110"/>
    </location>
</feature>